<dbReference type="GO" id="GO:0006629">
    <property type="term" value="P:lipid metabolic process"/>
    <property type="evidence" value="ECO:0007669"/>
    <property type="project" value="InterPro"/>
</dbReference>
<dbReference type="SUPFAM" id="SSF47862">
    <property type="entry name" value="Saposin"/>
    <property type="match status" value="3"/>
</dbReference>
<feature type="domain" description="Saposin B-type" evidence="2">
    <location>
        <begin position="195"/>
        <end position="277"/>
    </location>
</feature>
<dbReference type="OrthoDB" id="69496at2759"/>
<evidence type="ECO:0000259" key="2">
    <source>
        <dbReference type="PROSITE" id="PS50015"/>
    </source>
</evidence>
<comment type="caution">
    <text evidence="3">The sequence shown here is derived from an EMBL/GenBank/DDBJ whole genome shotgun (WGS) entry which is preliminary data.</text>
</comment>
<gene>
    <name evidence="3" type="ORF">BXYJ_LOCUS9460</name>
</gene>
<dbReference type="SMR" id="A0A7I8WUJ3"/>
<accession>A0A7I8WUJ3</accession>
<dbReference type="Proteomes" id="UP000659654">
    <property type="component" value="Unassembled WGS sequence"/>
</dbReference>
<name>A0A7I8WUJ3_BURXY</name>
<reference evidence="3" key="1">
    <citation type="submission" date="2020-09" db="EMBL/GenBank/DDBJ databases">
        <authorList>
            <person name="Kikuchi T."/>
        </authorList>
    </citation>
    <scope>NUCLEOTIDE SEQUENCE</scope>
    <source>
        <strain evidence="3">Ka4C1</strain>
    </source>
</reference>
<dbReference type="PANTHER" id="PTHR11480">
    <property type="entry name" value="SAPOSIN-RELATED"/>
    <property type="match status" value="1"/>
</dbReference>
<dbReference type="PANTHER" id="PTHR11480:SF3">
    <property type="entry name" value="BCDNA.GH08312"/>
    <property type="match status" value="1"/>
</dbReference>
<dbReference type="InterPro" id="IPR011001">
    <property type="entry name" value="Saposin-like"/>
</dbReference>
<sequence>MIVGHLCGLSVTFRNDDFAGNSWCSENVDGLGLSSSSRYSFDHWEMGCFKLFPRMNRSVIALGLMAVLAYAHIDDQEVLLKENRIPKIPHPEFGSVCDECQVIIKKIVEAAKDPTKLAELKLILSALCHETSYEEECHVFVSKLDLFLDKLLPYLKDSEKFCTEMHLCKNSKIDMFHRIGLLYAKKYVGKLDNSNNLVCEECQFAAGELQKVVDDRETQAKVRQFLSDNVCKHLGQYQGSCDILVDDFLPELFQELHTLLNDPKEFCEHLQLCRAEQLLNKEKAEIPVEGAFKALMERVNSVSDENQFSGLGCIQCKIFGGILLKHLREDKNTKALGDDLRKLVCPILPKHWFEGCEDFLNFYAQPTVFLALSQVTEQKLCKAIHACDDSTLIGEDTLAKAAGLDCALCHSFSKLLGHELEQPEVRIQLVQEAKSYVCGNIFVFKEPCKKMMTNFMSSVLLKVLRYIESNQFCPLIHRC</sequence>
<dbReference type="EMBL" id="CAJFDI010000004">
    <property type="protein sequence ID" value="CAD5226915.1"/>
    <property type="molecule type" value="Genomic_DNA"/>
</dbReference>
<evidence type="ECO:0000313" key="3">
    <source>
        <dbReference type="EMBL" id="CAD5226915.1"/>
    </source>
</evidence>
<proteinExistence type="predicted"/>
<keyword evidence="4" id="KW-1185">Reference proteome</keyword>
<dbReference type="SMART" id="SM00741">
    <property type="entry name" value="SapB"/>
    <property type="match status" value="4"/>
</dbReference>
<dbReference type="Pfam" id="PF05184">
    <property type="entry name" value="SapB_1"/>
    <property type="match status" value="1"/>
</dbReference>
<evidence type="ECO:0000313" key="4">
    <source>
        <dbReference type="Proteomes" id="UP000659654"/>
    </source>
</evidence>
<feature type="domain" description="Saposin B-type" evidence="2">
    <location>
        <begin position="93"/>
        <end position="172"/>
    </location>
</feature>
<dbReference type="InterPro" id="IPR051428">
    <property type="entry name" value="Sphingo_Act-Surfact_Prot"/>
</dbReference>
<dbReference type="AlphaFoldDB" id="A0A7I8WUJ3"/>
<dbReference type="PROSITE" id="PS50015">
    <property type="entry name" value="SAP_B"/>
    <property type="match status" value="4"/>
</dbReference>
<dbReference type="InterPro" id="IPR007856">
    <property type="entry name" value="SapB_1"/>
</dbReference>
<dbReference type="EMBL" id="CAJFCV020000004">
    <property type="protein sequence ID" value="CAG9116497.1"/>
    <property type="molecule type" value="Genomic_DNA"/>
</dbReference>
<feature type="domain" description="Saposin B-type" evidence="2">
    <location>
        <begin position="402"/>
        <end position="479"/>
    </location>
</feature>
<keyword evidence="1" id="KW-1015">Disulfide bond</keyword>
<dbReference type="Proteomes" id="UP000582659">
    <property type="component" value="Unassembled WGS sequence"/>
</dbReference>
<evidence type="ECO:0000256" key="1">
    <source>
        <dbReference type="ARBA" id="ARBA00023157"/>
    </source>
</evidence>
<dbReference type="Gene3D" id="1.10.225.10">
    <property type="entry name" value="Saposin-like"/>
    <property type="match status" value="4"/>
</dbReference>
<protein>
    <submittedName>
        <fullName evidence="3">(pine wood nematode) hypothetical protein</fullName>
    </submittedName>
</protein>
<dbReference type="InterPro" id="IPR008139">
    <property type="entry name" value="SaposinB_dom"/>
</dbReference>
<organism evidence="3 4">
    <name type="scientific">Bursaphelenchus xylophilus</name>
    <name type="common">Pinewood nematode worm</name>
    <name type="synonym">Aphelenchoides xylophilus</name>
    <dbReference type="NCBI Taxonomy" id="6326"/>
    <lineage>
        <taxon>Eukaryota</taxon>
        <taxon>Metazoa</taxon>
        <taxon>Ecdysozoa</taxon>
        <taxon>Nematoda</taxon>
        <taxon>Chromadorea</taxon>
        <taxon>Rhabditida</taxon>
        <taxon>Tylenchina</taxon>
        <taxon>Tylenchomorpha</taxon>
        <taxon>Aphelenchoidea</taxon>
        <taxon>Aphelenchoididae</taxon>
        <taxon>Bursaphelenchus</taxon>
    </lineage>
</organism>
<feature type="domain" description="Saposin B-type" evidence="2">
    <location>
        <begin position="309"/>
        <end position="391"/>
    </location>
</feature>